<feature type="coiled-coil region" evidence="7">
    <location>
        <begin position="139"/>
        <end position="166"/>
    </location>
</feature>
<dbReference type="FunFam" id="3.40.50.300:FF:000025">
    <property type="entry name" value="ATP-dependent Clp protease subunit"/>
    <property type="match status" value="1"/>
</dbReference>
<dbReference type="InterPro" id="IPR019489">
    <property type="entry name" value="Clp_ATPase_C"/>
</dbReference>
<keyword evidence="7" id="KW-0175">Coiled coil</keyword>
<dbReference type="CDD" id="cd19499">
    <property type="entry name" value="RecA-like_ClpB_Hsp104-like"/>
    <property type="match status" value="1"/>
</dbReference>
<dbReference type="GO" id="GO:0005524">
    <property type="term" value="F:ATP binding"/>
    <property type="evidence" value="ECO:0007669"/>
    <property type="project" value="UniProtKB-KW"/>
</dbReference>
<dbReference type="Proteomes" id="UP000693970">
    <property type="component" value="Unassembled WGS sequence"/>
</dbReference>
<evidence type="ECO:0000256" key="4">
    <source>
        <dbReference type="ARBA" id="ARBA00022840"/>
    </source>
</evidence>
<feature type="signal peptide" evidence="8">
    <location>
        <begin position="1"/>
        <end position="26"/>
    </location>
</feature>
<dbReference type="PROSITE" id="PS00870">
    <property type="entry name" value="CLPAB_1"/>
    <property type="match status" value="1"/>
</dbReference>
<evidence type="ECO:0000256" key="6">
    <source>
        <dbReference type="PROSITE-ProRule" id="PRU01251"/>
    </source>
</evidence>
<evidence type="ECO:0000259" key="9">
    <source>
        <dbReference type="PROSITE" id="PS51903"/>
    </source>
</evidence>
<dbReference type="PANTHER" id="PTHR11638:SF18">
    <property type="entry name" value="HEAT SHOCK PROTEIN 104"/>
    <property type="match status" value="1"/>
</dbReference>
<dbReference type="CDD" id="cd00009">
    <property type="entry name" value="AAA"/>
    <property type="match status" value="1"/>
</dbReference>
<dbReference type="FunFam" id="3.40.50.300:FF:000120">
    <property type="entry name" value="ATP-dependent chaperone ClpB"/>
    <property type="match status" value="1"/>
</dbReference>
<evidence type="ECO:0000256" key="3">
    <source>
        <dbReference type="ARBA" id="ARBA00022741"/>
    </source>
</evidence>
<keyword evidence="11" id="KW-1185">Reference proteome</keyword>
<reference evidence="10" key="1">
    <citation type="journal article" date="2021" name="Sci. Rep.">
        <title>Diploid genomic architecture of Nitzschia inconspicua, an elite biomass production diatom.</title>
        <authorList>
            <person name="Oliver A."/>
            <person name="Podell S."/>
            <person name="Pinowska A."/>
            <person name="Traller J.C."/>
            <person name="Smith S.R."/>
            <person name="McClure R."/>
            <person name="Beliaev A."/>
            <person name="Bohutskyi P."/>
            <person name="Hill E.A."/>
            <person name="Rabines A."/>
            <person name="Zheng H."/>
            <person name="Allen L.Z."/>
            <person name="Kuo A."/>
            <person name="Grigoriev I.V."/>
            <person name="Allen A.E."/>
            <person name="Hazlebeck D."/>
            <person name="Allen E.E."/>
        </authorList>
    </citation>
    <scope>NUCLEOTIDE SEQUENCE</scope>
    <source>
        <strain evidence="10">Hildebrandi</strain>
    </source>
</reference>
<dbReference type="Pfam" id="PF10431">
    <property type="entry name" value="ClpB_D2-small"/>
    <property type="match status" value="1"/>
</dbReference>
<protein>
    <submittedName>
        <fullName evidence="10">ATP-dependent chaperone ClpB</fullName>
    </submittedName>
</protein>
<organism evidence="10 11">
    <name type="scientific">Nitzschia inconspicua</name>
    <dbReference type="NCBI Taxonomy" id="303405"/>
    <lineage>
        <taxon>Eukaryota</taxon>
        <taxon>Sar</taxon>
        <taxon>Stramenopiles</taxon>
        <taxon>Ochrophyta</taxon>
        <taxon>Bacillariophyta</taxon>
        <taxon>Bacillariophyceae</taxon>
        <taxon>Bacillariophycidae</taxon>
        <taxon>Bacillariales</taxon>
        <taxon>Bacillariaceae</taxon>
        <taxon>Nitzschia</taxon>
    </lineage>
</organism>
<dbReference type="OrthoDB" id="47330at2759"/>
<gene>
    <name evidence="10" type="ORF">IV203_012136</name>
</gene>
<evidence type="ECO:0000256" key="5">
    <source>
        <dbReference type="ARBA" id="ARBA00023186"/>
    </source>
</evidence>
<comment type="caution">
    <text evidence="10">The sequence shown here is derived from an EMBL/GenBank/DDBJ whole genome shotgun (WGS) entry which is preliminary data.</text>
</comment>
<dbReference type="GO" id="GO:0016887">
    <property type="term" value="F:ATP hydrolysis activity"/>
    <property type="evidence" value="ECO:0007669"/>
    <property type="project" value="InterPro"/>
</dbReference>
<accession>A0A9K3KUF2</accession>
<feature type="domain" description="Clp R" evidence="9">
    <location>
        <begin position="86"/>
        <end position="244"/>
    </location>
</feature>
<keyword evidence="5" id="KW-0143">Chaperone</keyword>
<dbReference type="InterPro" id="IPR050130">
    <property type="entry name" value="ClpA_ClpB"/>
</dbReference>
<evidence type="ECO:0000313" key="11">
    <source>
        <dbReference type="Proteomes" id="UP000693970"/>
    </source>
</evidence>
<dbReference type="InterPro" id="IPR003593">
    <property type="entry name" value="AAA+_ATPase"/>
</dbReference>
<dbReference type="Pfam" id="PF02861">
    <property type="entry name" value="Clp_N"/>
    <property type="match status" value="1"/>
</dbReference>
<dbReference type="EMBL" id="JAGRRH010000019">
    <property type="protein sequence ID" value="KAG7349539.1"/>
    <property type="molecule type" value="Genomic_DNA"/>
</dbReference>
<evidence type="ECO:0000256" key="2">
    <source>
        <dbReference type="ARBA" id="ARBA00022737"/>
    </source>
</evidence>
<dbReference type="Pfam" id="PF17871">
    <property type="entry name" value="AAA_lid_9"/>
    <property type="match status" value="1"/>
</dbReference>
<dbReference type="PROSITE" id="PS00871">
    <property type="entry name" value="CLPAB_2"/>
    <property type="match status" value="1"/>
</dbReference>
<evidence type="ECO:0000313" key="10">
    <source>
        <dbReference type="EMBL" id="KAG7349539.1"/>
    </source>
</evidence>
<dbReference type="FunFam" id="3.40.50.300:FF:000010">
    <property type="entry name" value="Chaperone clpB 1, putative"/>
    <property type="match status" value="1"/>
</dbReference>
<evidence type="ECO:0000256" key="1">
    <source>
        <dbReference type="ARBA" id="ARBA00008675"/>
    </source>
</evidence>
<keyword evidence="8" id="KW-0732">Signal</keyword>
<dbReference type="Pfam" id="PF00004">
    <property type="entry name" value="AAA"/>
    <property type="match status" value="1"/>
</dbReference>
<dbReference type="Pfam" id="PF07724">
    <property type="entry name" value="AAA_2"/>
    <property type="match status" value="1"/>
</dbReference>
<evidence type="ECO:0000256" key="7">
    <source>
        <dbReference type="SAM" id="Coils"/>
    </source>
</evidence>
<feature type="coiled-coil region" evidence="7">
    <location>
        <begin position="511"/>
        <end position="607"/>
    </location>
</feature>
<dbReference type="PANTHER" id="PTHR11638">
    <property type="entry name" value="ATP-DEPENDENT CLP PROTEASE"/>
    <property type="match status" value="1"/>
</dbReference>
<dbReference type="GO" id="GO:0034605">
    <property type="term" value="P:cellular response to heat"/>
    <property type="evidence" value="ECO:0007669"/>
    <property type="project" value="TreeGrafter"/>
</dbReference>
<dbReference type="PROSITE" id="PS51903">
    <property type="entry name" value="CLP_R"/>
    <property type="match status" value="1"/>
</dbReference>
<reference evidence="10" key="2">
    <citation type="submission" date="2021-04" db="EMBL/GenBank/DDBJ databases">
        <authorList>
            <person name="Podell S."/>
        </authorList>
    </citation>
    <scope>NUCLEOTIDE SEQUENCE</scope>
    <source>
        <strain evidence="10">Hildebrandi</strain>
    </source>
</reference>
<keyword evidence="2 6" id="KW-0677">Repeat</keyword>
<feature type="chain" id="PRO_5039943661" evidence="8">
    <location>
        <begin position="27"/>
        <end position="997"/>
    </location>
</feature>
<dbReference type="InterPro" id="IPR041546">
    <property type="entry name" value="ClpA/ClpB_AAA_lid"/>
</dbReference>
<proteinExistence type="inferred from homology"/>
<sequence length="997" mass="110858">MILQNRNRTAVLAMLAAGAATTSTWTSTTTAFTPTFVPVNGGIVTKTSAPLGASSFLAPSRNGMPTNTRHLNRRNASMLKMSSDDFNQEKYTEAGWAAVAALTKVADAYQTSTVESPILLEILLNPGKHKCGDDADAARRAVEKVLKDAKVDIKALRTQLEAHLEKQPKVTGNMTQQKTMGYTLPKVLDAARSAMSTLGDSFVSAEALLLGLVKEDSQFTTAALLKQDVKYTDILDVVVKMREKNGPIISRSAENNYDALLKYGIDFTERAEQGKLDPVIGRDDEIRRAIQVLSRRTKNNPVLIGDPGVGKTAIAEGIAQRMVAGDVPDTLKGCRLIGLDLAALVAGASMRGEFEERLKSVLEEVTNSDGEIVLFIDEMHTVVGAGSAQGSMDASNLLKPALARGQLRCIGATTINEYRQYIEKDKALERRFQQVMIDQPSPEDTVSILRGLKPRYETHHGVRIRDEALLAAAKLSHRYIPDRFLPDKAIDLVDEACAKLKNELTSKPTILDEIDRRIVQLEMERLSLQSDFEKDDAEQRNTRDDQARLTGIDKELEDLRKQQQELNLRWMAEKGGVDRIKNLKTEIAEVELEIEKCEREFDLNKAAELKYAKLPPLLEELKTLEANAEENGLNDGERMLRDEVVADDIAAVVGVWTGIPPNKLLESERNRILNMADNLRERVVGQDEAIRVVTEAVQRSRAGLNDPSKPIASMIFLGPTGVGKTELCKALSEFMFDSEDALIRIDMSEYMEKHTVSRLLGAPPGYVGYDEGGQLTDAVRRKPYSVLLFDEMEKAHPDVFNVMLQLLDDGRLTDSKGNNVNFRNTIVIFTSNIGSQDILDLDSSQKDEMRKRVTNAMKEHFRPEFLNRIDEYVIFNSLDREALREIVKLEIKRLDKRLAEKEIVLTITENALDLLANVGFDPIYGARPLKRTIQRELETVVARGILSGDYGDGDSITVDAIGDRLEVFKTFDGGYSNTSPGVQQYDQGYSFNSEAFN</sequence>
<dbReference type="InterPro" id="IPR004176">
    <property type="entry name" value="Clp_R_N"/>
</dbReference>
<evidence type="ECO:0000256" key="8">
    <source>
        <dbReference type="SAM" id="SignalP"/>
    </source>
</evidence>
<dbReference type="SMART" id="SM01086">
    <property type="entry name" value="ClpB_D2-small"/>
    <property type="match status" value="1"/>
</dbReference>
<comment type="similarity">
    <text evidence="1">Belongs to the ClpA/ClpB family.</text>
</comment>
<dbReference type="InterPro" id="IPR028299">
    <property type="entry name" value="ClpA/B_CS2"/>
</dbReference>
<dbReference type="SMART" id="SM00382">
    <property type="entry name" value="AAA"/>
    <property type="match status" value="2"/>
</dbReference>
<keyword evidence="3" id="KW-0547">Nucleotide-binding</keyword>
<keyword evidence="4" id="KW-0067">ATP-binding</keyword>
<name>A0A9K3KUF2_9STRA</name>
<dbReference type="InterPro" id="IPR018368">
    <property type="entry name" value="ClpA/B_CS1"/>
</dbReference>
<dbReference type="InterPro" id="IPR003959">
    <property type="entry name" value="ATPase_AAA_core"/>
</dbReference>
<dbReference type="GO" id="GO:0005737">
    <property type="term" value="C:cytoplasm"/>
    <property type="evidence" value="ECO:0007669"/>
    <property type="project" value="TreeGrafter"/>
</dbReference>
<dbReference type="AlphaFoldDB" id="A0A9K3KUF2"/>